<dbReference type="InterPro" id="IPR054734">
    <property type="entry name" value="PqqF-like_C_4"/>
</dbReference>
<feature type="compositionally biased region" description="Low complexity" evidence="7">
    <location>
        <begin position="1496"/>
        <end position="1510"/>
    </location>
</feature>
<accession>A0A0G4H2H6</accession>
<feature type="domain" description="CPW-WPC" evidence="8">
    <location>
        <begin position="1415"/>
        <end position="1482"/>
    </location>
</feature>
<evidence type="ECO:0000259" key="8">
    <source>
        <dbReference type="SMART" id="SM01099"/>
    </source>
</evidence>
<feature type="region of interest" description="Disordered" evidence="7">
    <location>
        <begin position="1496"/>
        <end position="1536"/>
    </location>
</feature>
<dbReference type="InterPro" id="IPR006387">
    <property type="entry name" value="CPW_WPC_dom"/>
</dbReference>
<dbReference type="STRING" id="1169540.A0A0G4H2H6"/>
<feature type="domain" description="CPW-WPC" evidence="8">
    <location>
        <begin position="1165"/>
        <end position="1223"/>
    </location>
</feature>
<evidence type="ECO:0000313" key="10">
    <source>
        <dbReference type="Proteomes" id="UP000041254"/>
    </source>
</evidence>
<dbReference type="SMART" id="SM01099">
    <property type="entry name" value="CPW_WPC"/>
    <property type="match status" value="5"/>
</dbReference>
<evidence type="ECO:0000256" key="4">
    <source>
        <dbReference type="ARBA" id="ARBA00022801"/>
    </source>
</evidence>
<keyword evidence="5" id="KW-0862">Zinc</keyword>
<evidence type="ECO:0000256" key="6">
    <source>
        <dbReference type="ARBA" id="ARBA00023049"/>
    </source>
</evidence>
<evidence type="ECO:0000256" key="1">
    <source>
        <dbReference type="ARBA" id="ARBA00007261"/>
    </source>
</evidence>
<protein>
    <recommendedName>
        <fullName evidence="8">CPW-WPC domain-containing protein</fullName>
    </recommendedName>
</protein>
<feature type="compositionally biased region" description="Basic and acidic residues" evidence="7">
    <location>
        <begin position="60"/>
        <end position="69"/>
    </location>
</feature>
<dbReference type="FunFam" id="3.30.830.10:FF:000004">
    <property type="entry name" value="Putative insulin-degrading enzyme"/>
    <property type="match status" value="1"/>
</dbReference>
<dbReference type="PhylomeDB" id="A0A0G4H2H6"/>
<evidence type="ECO:0000256" key="5">
    <source>
        <dbReference type="ARBA" id="ARBA00022833"/>
    </source>
</evidence>
<dbReference type="InterPro" id="IPR011249">
    <property type="entry name" value="Metalloenz_LuxS/M16"/>
</dbReference>
<dbReference type="OrthoDB" id="952271at2759"/>
<dbReference type="NCBIfam" id="TIGR01492">
    <property type="entry name" value="CPW_WPC"/>
    <property type="match status" value="4"/>
</dbReference>
<feature type="domain" description="CPW-WPC" evidence="8">
    <location>
        <begin position="1225"/>
        <end position="1286"/>
    </location>
</feature>
<keyword evidence="3" id="KW-0479">Metal-binding</keyword>
<dbReference type="GO" id="GO:0046872">
    <property type="term" value="F:metal ion binding"/>
    <property type="evidence" value="ECO:0007669"/>
    <property type="project" value="UniProtKB-KW"/>
</dbReference>
<evidence type="ECO:0000256" key="7">
    <source>
        <dbReference type="SAM" id="MobiDB-lite"/>
    </source>
</evidence>
<gene>
    <name evidence="9" type="ORF">Vbra_19416</name>
</gene>
<dbReference type="EMBL" id="CDMY01000954">
    <property type="protein sequence ID" value="CEM37823.1"/>
    <property type="molecule type" value="Genomic_DNA"/>
</dbReference>
<dbReference type="VEuPathDB" id="CryptoDB:Vbra_19416"/>
<evidence type="ECO:0000313" key="9">
    <source>
        <dbReference type="EMBL" id="CEM37823.1"/>
    </source>
</evidence>
<dbReference type="GO" id="GO:0051603">
    <property type="term" value="P:proteolysis involved in protein catabolic process"/>
    <property type="evidence" value="ECO:0007669"/>
    <property type="project" value="TreeGrafter"/>
</dbReference>
<feature type="region of interest" description="Disordered" evidence="7">
    <location>
        <begin position="31"/>
        <end position="69"/>
    </location>
</feature>
<dbReference type="Gene3D" id="3.30.830.10">
    <property type="entry name" value="Metalloenzyme, LuxS/M16 peptidase-like"/>
    <property type="match status" value="4"/>
</dbReference>
<evidence type="ECO:0000256" key="2">
    <source>
        <dbReference type="ARBA" id="ARBA00022670"/>
    </source>
</evidence>
<dbReference type="Pfam" id="PF05193">
    <property type="entry name" value="Peptidase_M16_C"/>
    <property type="match status" value="1"/>
</dbReference>
<dbReference type="InterPro" id="IPR001431">
    <property type="entry name" value="Pept_M16_Zn_BS"/>
</dbReference>
<comment type="similarity">
    <text evidence="1">Belongs to the peptidase M16 family.</text>
</comment>
<dbReference type="Pfam" id="PF22456">
    <property type="entry name" value="PqqF-like_C_4"/>
    <property type="match status" value="1"/>
</dbReference>
<feature type="domain" description="CPW-WPC" evidence="8">
    <location>
        <begin position="1352"/>
        <end position="1413"/>
    </location>
</feature>
<dbReference type="InterPro" id="IPR007863">
    <property type="entry name" value="Peptidase_M16_C"/>
</dbReference>
<reference evidence="9 10" key="1">
    <citation type="submission" date="2014-11" db="EMBL/GenBank/DDBJ databases">
        <authorList>
            <person name="Zhu J."/>
            <person name="Qi W."/>
            <person name="Song R."/>
        </authorList>
    </citation>
    <scope>NUCLEOTIDE SEQUENCE [LARGE SCALE GENOMIC DNA]</scope>
</reference>
<dbReference type="Pfam" id="PF16187">
    <property type="entry name" value="Peptidase_M16_M"/>
    <property type="match status" value="1"/>
</dbReference>
<evidence type="ECO:0000256" key="3">
    <source>
        <dbReference type="ARBA" id="ARBA00022723"/>
    </source>
</evidence>
<dbReference type="InterPro" id="IPR011765">
    <property type="entry name" value="Pept_M16_N"/>
</dbReference>
<dbReference type="GO" id="GO:0005829">
    <property type="term" value="C:cytosol"/>
    <property type="evidence" value="ECO:0007669"/>
    <property type="project" value="TreeGrafter"/>
</dbReference>
<dbReference type="Pfam" id="PF00675">
    <property type="entry name" value="Peptidase_M16"/>
    <property type="match status" value="1"/>
</dbReference>
<dbReference type="Pfam" id="PF09717">
    <property type="entry name" value="CPW_WPC"/>
    <property type="match status" value="5"/>
</dbReference>
<feature type="domain" description="CPW-WPC" evidence="8">
    <location>
        <begin position="1288"/>
        <end position="1349"/>
    </location>
</feature>
<sequence>MPSFGATLFIGSFILDIIYLTSCFQHPHIRRPLQPRQDGRREAVSRRRPGHRLAAGRSSLHSDDGTHVLDPSAEERRKAIQSTLAQLLAAAGVTSGFPLLGEVDAEAATGEGRTVVYNGPIQKSPRDVRQYKALTLPNGLRVLLATDPQADSAAAALAVHVGHFSDPENLPGLAHFCEHMLFLGTEKYPDEGSFEAFLSSNGGSSNAFTDNQDTCYFFDIANQKKLREALDRFSSFFIAPLFTEAATNREVNAIESENSKNLQSDEWRLQQLFRSRANPSHPFHRFGTGNLLTLRDRPQADGVNVRNALLDFYSQYYSANTMTLCIVSAEPLSTMQKWSEQMFAGIRNTARPPPEAAWAGKVPPFPPALLAGDGYQRDESDRAAQLTEVVPVQQLRRLHFAWAIPYSDEGDRLQNLLIKPDAYVGHMLGHEGKGSLLSYLKREGLATGLGCSTAEDTSDFEVFEVRVSLTKKGFEQRDEVAKSVFSYINMLRDSSVPRHIFDDCQRISELNWQFQEKSGPESLAVRLAPEIQVVKDPLVYLSGTKRLFLDDRAATRRSIKPAESDDDVGMMPQQLTIKFIQNLTPQRVLVTCIAKDFEGTTDKTEEWYGTPYRERLIRETTLEEWAQQKAPPDLTYPPANPFIPSDVSLKFSQTPDAGRQPLPPEIIRDDGTWRVFYKGDRKFGTPKAYGLFSLSTNAPLVSPENQVLSRLYELSVNDDLNEFAYDAGLAGLSYGVDFNAKGLQLSFGGYNDKLQDFVERVSRRIATHMPTDEDKFSRFQDIARREFAAFDNQQPYEHARYFISRLTEIPTPSVEAVRQALEKLTLSDLQRFSSTIFESGGFGETLIQGNLQQSEAKKLVATVENSFPFTPLPPDQRPTRRVVELPRTPSTDKLSDPPSSLGEALVLRRQEPNVANPNSAASLVFQIGDREMKNKLTAQVVRSLLESPFYSELRTKQQLGYIVGSGLSLTSGIPSLRFVIQSSVADPETLVARAADFLDDFRRTRLAKLTQRELDGSIAAERDRILRKDQQLAAEVYRHWAEINIGTYRFGRQLEEAEMLRGLKVGDVLSFWDTYIGRGGRERRVLSCEVYASKYADRVGRELLPQYSAVPQDEDAFVASRPLFPRLEPAIAINNELVGVSDASGSHSLTSIKLHSLAGQLQDNQQNYNAQTCPDGWTELRGRCVAPLSYSGLCGIIQRLTDYSPDAKKAFAERCLVRWPTAIECTRDYAGCPEGWVDVSGGRGHLCRAPLTYSGRCGRLHTFGVMTDEQKVRWEVECGATWRCRETCRRDYMTSECPLEWQLLADTHTCEASETYNGPCLPRQSLGALDTAARKNFAAHCRVQWPCVQPRCVIDFTQTCPAGWLPLSAQGGSVCEPPASQGDHLSAVSFEGFTVERKKAFALDHDVDWPCAEGCIREYARWTCPKGWTEQRHSGTYTGVCNAPKSYTGPCARSVYLGNATYTPAMRKAFAETCQVEYLCVDEVVGVLAERQLAPQMTTPTPAQTEAPPAVSAGQPKRPPSVDLPDGPINRTMTAQHSGTMGNFLLSALMGK</sequence>
<dbReference type="GO" id="GO:0043171">
    <property type="term" value="P:peptide catabolic process"/>
    <property type="evidence" value="ECO:0007669"/>
    <property type="project" value="TreeGrafter"/>
</dbReference>
<dbReference type="InterPro" id="IPR050626">
    <property type="entry name" value="Peptidase_M16"/>
</dbReference>
<dbReference type="GO" id="GO:0005739">
    <property type="term" value="C:mitochondrion"/>
    <property type="evidence" value="ECO:0007669"/>
    <property type="project" value="TreeGrafter"/>
</dbReference>
<keyword evidence="6" id="KW-0482">Metalloprotease</keyword>
<keyword evidence="2" id="KW-0645">Protease</keyword>
<keyword evidence="4" id="KW-0378">Hydrolase</keyword>
<keyword evidence="10" id="KW-1185">Reference proteome</keyword>
<name>A0A0G4H2H6_VITBC</name>
<dbReference type="PROSITE" id="PS00143">
    <property type="entry name" value="INSULINASE"/>
    <property type="match status" value="1"/>
</dbReference>
<dbReference type="Proteomes" id="UP000041254">
    <property type="component" value="Unassembled WGS sequence"/>
</dbReference>
<dbReference type="SUPFAM" id="SSF63411">
    <property type="entry name" value="LuxS/MPP-like metallohydrolase"/>
    <property type="match status" value="4"/>
</dbReference>
<organism evidence="9 10">
    <name type="scientific">Vitrella brassicaformis (strain CCMP3155)</name>
    <dbReference type="NCBI Taxonomy" id="1169540"/>
    <lineage>
        <taxon>Eukaryota</taxon>
        <taxon>Sar</taxon>
        <taxon>Alveolata</taxon>
        <taxon>Colpodellida</taxon>
        <taxon>Vitrellaceae</taxon>
        <taxon>Vitrella</taxon>
    </lineage>
</organism>
<dbReference type="InParanoid" id="A0A0G4H2H6"/>
<dbReference type="GO" id="GO:0004222">
    <property type="term" value="F:metalloendopeptidase activity"/>
    <property type="evidence" value="ECO:0007669"/>
    <property type="project" value="InterPro"/>
</dbReference>
<proteinExistence type="inferred from homology"/>
<dbReference type="InterPro" id="IPR032632">
    <property type="entry name" value="Peptidase_M16_M"/>
</dbReference>
<dbReference type="PANTHER" id="PTHR43690:SF18">
    <property type="entry name" value="INSULIN-DEGRADING ENZYME-RELATED"/>
    <property type="match status" value="1"/>
</dbReference>
<dbReference type="PANTHER" id="PTHR43690">
    <property type="entry name" value="NARDILYSIN"/>
    <property type="match status" value="1"/>
</dbReference>
<dbReference type="OMA" id="ECAYNAM"/>